<evidence type="ECO:0000313" key="2">
    <source>
        <dbReference type="Proteomes" id="UP000198648"/>
    </source>
</evidence>
<dbReference type="Proteomes" id="UP000198648">
    <property type="component" value="Unassembled WGS sequence"/>
</dbReference>
<reference evidence="1 2" key="1">
    <citation type="submission" date="2016-10" db="EMBL/GenBank/DDBJ databases">
        <authorList>
            <person name="de Groot N.N."/>
        </authorList>
    </citation>
    <scope>NUCLEOTIDE SEQUENCE [LARGE SCALE GENOMIC DNA]</scope>
    <source>
        <strain evidence="1 2">DSM 27078</strain>
    </source>
</reference>
<dbReference type="RefSeq" id="WP_091467164.1">
    <property type="nucleotide sequence ID" value="NZ_FOEI01000003.1"/>
</dbReference>
<accession>A0A1H9BNK7</accession>
<keyword evidence="2" id="KW-1185">Reference proteome</keyword>
<name>A0A1H9BNK7_9FLAO</name>
<sequence length="296" mass="32387">MGLGNKLIVSATGFPGTNKTLRFIQDAFREPLGALAQLAGNKTIITGVVVTGSDPAAMVVSNGFISYNGEIIPFVGGNYADTVTIIEQFENVNYNTDANDDSVLDSLPAYRTIYAKCGTGGIDLFYFGELQRLKTIQELSNFELPAGVVIDPNYLAFTVSMLNHLNSIEAGAEVNVQADWLVTSPGSDAFIKNKPFSEIKCTHGSLVTVPSSNGYYQFNFTRNWVDIYPPAGYNIYHLKGFIPSVGEINFSGNVNGDDTFWCNYQVDYTAGKVRVVCNNSESRARSIINYLAIWIK</sequence>
<dbReference type="OrthoDB" id="9113831at2"/>
<dbReference type="EMBL" id="FOEI01000003">
    <property type="protein sequence ID" value="SEP90469.1"/>
    <property type="molecule type" value="Genomic_DNA"/>
</dbReference>
<dbReference type="STRING" id="1299341.SAMN05444005_103117"/>
<dbReference type="AlphaFoldDB" id="A0A1H9BNK7"/>
<dbReference type="CDD" id="cd22641">
    <property type="entry name" value="C24-like"/>
    <property type="match status" value="1"/>
</dbReference>
<protein>
    <submittedName>
        <fullName evidence="1">Uncharacterized protein</fullName>
    </submittedName>
</protein>
<proteinExistence type="predicted"/>
<organism evidence="1 2">
    <name type="scientific">Flavobacterium urocaniciphilum</name>
    <dbReference type="NCBI Taxonomy" id="1299341"/>
    <lineage>
        <taxon>Bacteria</taxon>
        <taxon>Pseudomonadati</taxon>
        <taxon>Bacteroidota</taxon>
        <taxon>Flavobacteriia</taxon>
        <taxon>Flavobacteriales</taxon>
        <taxon>Flavobacteriaceae</taxon>
        <taxon>Flavobacterium</taxon>
    </lineage>
</organism>
<gene>
    <name evidence="1" type="ORF">SAMN05444005_103117</name>
</gene>
<evidence type="ECO:0000313" key="1">
    <source>
        <dbReference type="EMBL" id="SEP90469.1"/>
    </source>
</evidence>